<dbReference type="Proteomes" id="UP000270185">
    <property type="component" value="Chromosome"/>
</dbReference>
<reference evidence="2" key="1">
    <citation type="submission" date="2018-11" db="EMBL/GenBank/DDBJ databases">
        <title>Proposal to divide the Flavobacteriaceae and reorganize its genera based on Amino Acid Identity values calculated from whole genome sequences.</title>
        <authorList>
            <person name="Nicholson A.C."/>
            <person name="Gulvik C.A."/>
            <person name="Whitney A.M."/>
            <person name="Humrighouse B.W."/>
            <person name="Bell M."/>
            <person name="Holmes B."/>
            <person name="Steigerwalt A.G."/>
            <person name="Villarma A."/>
            <person name="Sheth M."/>
            <person name="Batra D."/>
            <person name="Pryor J."/>
            <person name="Bernardet J.-F."/>
            <person name="Hugo C."/>
            <person name="Kampfer P."/>
            <person name="Newman J.D."/>
            <person name="McQuiston J.R."/>
        </authorList>
    </citation>
    <scope>NUCLEOTIDE SEQUENCE [LARGE SCALE GENOMIC DNA]</scope>
    <source>
        <strain evidence="2">G0081</strain>
    </source>
</reference>
<dbReference type="OrthoDB" id="1226340at2"/>
<organism evidence="1 2">
    <name type="scientific">Kaistella carnis</name>
    <dbReference type="NCBI Taxonomy" id="1241979"/>
    <lineage>
        <taxon>Bacteria</taxon>
        <taxon>Pseudomonadati</taxon>
        <taxon>Bacteroidota</taxon>
        <taxon>Flavobacteriia</taxon>
        <taxon>Flavobacteriales</taxon>
        <taxon>Weeksellaceae</taxon>
        <taxon>Chryseobacterium group</taxon>
        <taxon>Kaistella</taxon>
    </lineage>
</organism>
<dbReference type="RefSeq" id="WP_125023894.1">
    <property type="nucleotide sequence ID" value="NZ_CP034159.1"/>
</dbReference>
<evidence type="ECO:0000313" key="2">
    <source>
        <dbReference type="Proteomes" id="UP000270185"/>
    </source>
</evidence>
<dbReference type="AlphaFoldDB" id="A0A3G8XHT3"/>
<protein>
    <submittedName>
        <fullName evidence="1">Uncharacterized protein</fullName>
    </submittedName>
</protein>
<proteinExistence type="predicted"/>
<evidence type="ECO:0000313" key="1">
    <source>
        <dbReference type="EMBL" id="AZI32942.1"/>
    </source>
</evidence>
<gene>
    <name evidence="1" type="ORF">EIB73_07045</name>
</gene>
<name>A0A3G8XHT3_9FLAO</name>
<sequence length="345" mass="39117">MSRTRIVGGKYTKLTKENHYMFSDDNISTSSLEPIHEEGIDDGILHGIAKEYEPWKSFPRRDWYHCVFGHTINKMVPITDLGLNTEVNMCLTGISSIIRFEGYDLDSKAEYKYHNWVFILTVYMNNRGELVEGGLDTITYKSNNLVGSTDREIEKQEGSKKIIFQKSRNELKSKGKELHDEIFLDGKLIFADGMERAVNFGSKTKEPFRLYDALGDFLKEASRFNRRADISYIYAGTSNAKDFLDTINDSADKISLAVDAPMLEFAFNNFAGATLFKEIFGVVSYATGTVSDVKDLAGLKTFRGPIQLSETLSVRNNSSDIMQDPEHYRVTNEFEILGETLSKTK</sequence>
<accession>A0A3G8XHT3</accession>
<keyword evidence="2" id="KW-1185">Reference proteome</keyword>
<dbReference type="EMBL" id="CP034159">
    <property type="protein sequence ID" value="AZI32942.1"/>
    <property type="molecule type" value="Genomic_DNA"/>
</dbReference>
<dbReference type="KEGG" id="ccas:EIB73_07045"/>